<sequence>MCGDTTRTANGGTIAVVFPLDQLCSSNSSVASLSSSPDSVTSTASMSPYSLFFRDPESNSRKTKATFHIDDADTYNALRGHRQLDMRIEKYGDLSTNTATSPPPLHKFRLDFARGQSTAGPAPRTVEFELPERLDLGASEKGVVGRQVTMEAGGSILGVGIVGYN</sequence>
<dbReference type="RefSeq" id="XP_058334502.1">
    <property type="nucleotide sequence ID" value="XM_058471361.1"/>
</dbReference>
<proteinExistence type="predicted"/>
<accession>A0A9W9PHR8</accession>
<evidence type="ECO:0000313" key="2">
    <source>
        <dbReference type="Proteomes" id="UP001150941"/>
    </source>
</evidence>
<organism evidence="1 2">
    <name type="scientific">Penicillium chermesinum</name>
    <dbReference type="NCBI Taxonomy" id="63820"/>
    <lineage>
        <taxon>Eukaryota</taxon>
        <taxon>Fungi</taxon>
        <taxon>Dikarya</taxon>
        <taxon>Ascomycota</taxon>
        <taxon>Pezizomycotina</taxon>
        <taxon>Eurotiomycetes</taxon>
        <taxon>Eurotiomycetidae</taxon>
        <taxon>Eurotiales</taxon>
        <taxon>Aspergillaceae</taxon>
        <taxon>Penicillium</taxon>
    </lineage>
</organism>
<comment type="caution">
    <text evidence="1">The sequence shown here is derived from an EMBL/GenBank/DDBJ whole genome shotgun (WGS) entry which is preliminary data.</text>
</comment>
<dbReference type="Proteomes" id="UP001150941">
    <property type="component" value="Unassembled WGS sequence"/>
</dbReference>
<dbReference type="AlphaFoldDB" id="A0A9W9PHR8"/>
<reference evidence="1" key="1">
    <citation type="submission" date="2022-11" db="EMBL/GenBank/DDBJ databases">
        <authorList>
            <person name="Petersen C."/>
        </authorList>
    </citation>
    <scope>NUCLEOTIDE SEQUENCE</scope>
    <source>
        <strain evidence="1">IBT 19713</strain>
    </source>
</reference>
<name>A0A9W9PHR8_9EURO</name>
<dbReference type="GeneID" id="83198664"/>
<dbReference type="OrthoDB" id="4158189at2759"/>
<evidence type="ECO:0000313" key="1">
    <source>
        <dbReference type="EMBL" id="KAJ5247081.1"/>
    </source>
</evidence>
<reference evidence="1" key="2">
    <citation type="journal article" date="2023" name="IMA Fungus">
        <title>Comparative genomic study of the Penicillium genus elucidates a diverse pangenome and 15 lateral gene transfer events.</title>
        <authorList>
            <person name="Petersen C."/>
            <person name="Sorensen T."/>
            <person name="Nielsen M.R."/>
            <person name="Sondergaard T.E."/>
            <person name="Sorensen J.L."/>
            <person name="Fitzpatrick D.A."/>
            <person name="Frisvad J.C."/>
            <person name="Nielsen K.L."/>
        </authorList>
    </citation>
    <scope>NUCLEOTIDE SEQUENCE</scope>
    <source>
        <strain evidence="1">IBT 19713</strain>
    </source>
</reference>
<keyword evidence="2" id="KW-1185">Reference proteome</keyword>
<dbReference type="EMBL" id="JAPQKS010000002">
    <property type="protein sequence ID" value="KAJ5247081.1"/>
    <property type="molecule type" value="Genomic_DNA"/>
</dbReference>
<protein>
    <submittedName>
        <fullName evidence="1">Uncharacterized protein</fullName>
    </submittedName>
</protein>
<gene>
    <name evidence="1" type="ORF">N7468_002064</name>
</gene>